<gene>
    <name evidence="1" type="ORF">GPM918_LOCUS45699</name>
    <name evidence="2" type="ORF">SRO942_LOCUS48468</name>
</gene>
<dbReference type="EMBL" id="CAJOBC010124856">
    <property type="protein sequence ID" value="CAF4590291.1"/>
    <property type="molecule type" value="Genomic_DNA"/>
</dbReference>
<comment type="caution">
    <text evidence="1">The sequence shown here is derived from an EMBL/GenBank/DDBJ whole genome shotgun (WGS) entry which is preliminary data.</text>
</comment>
<sequence>SLLILAFIKYSRKQATKLLSYEKQQTKDLINKNEQTIFERNRQPDIKSDKNLMNNGGGGLLSDPLQRAAHLEKITNDENESNYQ</sequence>
<dbReference type="EMBL" id="CAJNOQ010053088">
    <property type="protein sequence ID" value="CAF1654762.1"/>
    <property type="molecule type" value="Genomic_DNA"/>
</dbReference>
<dbReference type="AlphaFoldDB" id="A0A816EWQ4"/>
<evidence type="ECO:0000313" key="3">
    <source>
        <dbReference type="Proteomes" id="UP000663829"/>
    </source>
</evidence>
<proteinExistence type="predicted"/>
<dbReference type="Proteomes" id="UP000663829">
    <property type="component" value="Unassembled WGS sequence"/>
</dbReference>
<evidence type="ECO:0000313" key="2">
    <source>
        <dbReference type="EMBL" id="CAF4590291.1"/>
    </source>
</evidence>
<accession>A0A816EWQ4</accession>
<protein>
    <submittedName>
        <fullName evidence="1">Uncharacterized protein</fullName>
    </submittedName>
</protein>
<reference evidence="1" key="1">
    <citation type="submission" date="2021-02" db="EMBL/GenBank/DDBJ databases">
        <authorList>
            <person name="Nowell W R."/>
        </authorList>
    </citation>
    <scope>NUCLEOTIDE SEQUENCE</scope>
</reference>
<evidence type="ECO:0000313" key="1">
    <source>
        <dbReference type="EMBL" id="CAF1654762.1"/>
    </source>
</evidence>
<dbReference type="Proteomes" id="UP000681722">
    <property type="component" value="Unassembled WGS sequence"/>
</dbReference>
<feature type="non-terminal residue" evidence="1">
    <location>
        <position position="84"/>
    </location>
</feature>
<organism evidence="1 3">
    <name type="scientific">Didymodactylos carnosus</name>
    <dbReference type="NCBI Taxonomy" id="1234261"/>
    <lineage>
        <taxon>Eukaryota</taxon>
        <taxon>Metazoa</taxon>
        <taxon>Spiralia</taxon>
        <taxon>Gnathifera</taxon>
        <taxon>Rotifera</taxon>
        <taxon>Eurotatoria</taxon>
        <taxon>Bdelloidea</taxon>
        <taxon>Philodinida</taxon>
        <taxon>Philodinidae</taxon>
        <taxon>Didymodactylos</taxon>
    </lineage>
</organism>
<name>A0A816EWQ4_9BILA</name>
<keyword evidence="3" id="KW-1185">Reference proteome</keyword>